<organism evidence="2 7">
    <name type="scientific">Glaesserella parasuis</name>
    <name type="common">Haemophilus parasuis</name>
    <dbReference type="NCBI Taxonomy" id="738"/>
    <lineage>
        <taxon>Bacteria</taxon>
        <taxon>Pseudomonadati</taxon>
        <taxon>Pseudomonadota</taxon>
        <taxon>Gammaproteobacteria</taxon>
        <taxon>Pasteurellales</taxon>
        <taxon>Pasteurellaceae</taxon>
        <taxon>Glaesserella</taxon>
    </lineage>
</organism>
<evidence type="ECO:0000313" key="3">
    <source>
        <dbReference type="EMBL" id="QKY72870.1"/>
    </source>
</evidence>
<evidence type="ECO:0000313" key="2">
    <source>
        <dbReference type="EMBL" id="MDD2167477.1"/>
    </source>
</evidence>
<dbReference type="InterPro" id="IPR023376">
    <property type="entry name" value="YqcC-like_dom"/>
</dbReference>
<dbReference type="Proteomes" id="UP001148834">
    <property type="component" value="Unassembled WGS sequence"/>
</dbReference>
<reference evidence="2" key="3">
    <citation type="submission" date="2022-09" db="EMBL/GenBank/DDBJ databases">
        <title>Molecular characterization of Glaesserella parasuis strains circulating in commercial swine farms using whole-genome sequencing.</title>
        <authorList>
            <person name="Mugabi R."/>
            <person name="Clavijo M."/>
            <person name="Li G."/>
        </authorList>
    </citation>
    <scope>NUCLEOTIDE SEQUENCE</scope>
    <source>
        <strain evidence="2">0435-53</strain>
    </source>
</reference>
<dbReference type="KEGG" id="hpas:JL26_02605"/>
<dbReference type="OrthoDB" id="8794567at2"/>
<dbReference type="PIRSF" id="PIRSF006257">
    <property type="entry name" value="UCP006257"/>
    <property type="match status" value="1"/>
</dbReference>
<dbReference type="EMBL" id="JAODIR010000007">
    <property type="protein sequence ID" value="MDD2167477.1"/>
    <property type="molecule type" value="Genomic_DNA"/>
</dbReference>
<dbReference type="GO" id="GO:0044010">
    <property type="term" value="P:single-species biofilm formation"/>
    <property type="evidence" value="ECO:0007669"/>
    <property type="project" value="TreeGrafter"/>
</dbReference>
<evidence type="ECO:0000313" key="6">
    <source>
        <dbReference type="Proteomes" id="UP000509790"/>
    </source>
</evidence>
<dbReference type="PANTHER" id="PTHR39586">
    <property type="entry name" value="CYTOPLASMIC PROTEIN-RELATED"/>
    <property type="match status" value="1"/>
</dbReference>
<evidence type="ECO:0000313" key="5">
    <source>
        <dbReference type="EMBL" id="WGE11035.1"/>
    </source>
</evidence>
<dbReference type="Proteomes" id="UP000662736">
    <property type="component" value="Chromosome"/>
</dbReference>
<dbReference type="AlphaFoldDB" id="A0A084EAE5"/>
<dbReference type="EMBL" id="CP041334">
    <property type="protein sequence ID" value="QKY72870.1"/>
    <property type="molecule type" value="Genomic_DNA"/>
</dbReference>
<dbReference type="InterPro" id="IPR036814">
    <property type="entry name" value="YqcC-like_sf"/>
</dbReference>
<feature type="domain" description="YqcC-like" evidence="1">
    <location>
        <begin position="4"/>
        <end position="100"/>
    </location>
</feature>
<protein>
    <submittedName>
        <fullName evidence="2">YqcC family protein</fullName>
    </submittedName>
</protein>
<reference evidence="4" key="2">
    <citation type="submission" date="2021-03" db="EMBL/GenBank/DDBJ databases">
        <title>Characterization of a novel Integrative Conjugative Element in Glaesserella parasuis.</title>
        <authorList>
            <person name="Hu G."/>
            <person name="Sun H."/>
        </authorList>
    </citation>
    <scope>NUCLEOTIDE SEQUENCE</scope>
    <source>
        <strain evidence="4">GHP1807</strain>
    </source>
</reference>
<accession>A0A084EAE5</accession>
<dbReference type="SUPFAM" id="SSF158452">
    <property type="entry name" value="YqcC-like"/>
    <property type="match status" value="1"/>
</dbReference>
<dbReference type="Proteomes" id="UP001222296">
    <property type="component" value="Chromosome"/>
</dbReference>
<proteinExistence type="predicted"/>
<reference evidence="3 6" key="1">
    <citation type="submission" date="2019-06" db="EMBL/GenBank/DDBJ databases">
        <title>Complete genome sequence of Haemophilus parasuis HPS412.</title>
        <authorList>
            <person name="Yang S."/>
            <person name="Huang C."/>
        </authorList>
    </citation>
    <scope>NUCLEOTIDE SEQUENCE [LARGE SCALE GENOMIC DNA]</scope>
    <source>
        <strain evidence="3 6">HPS412</strain>
    </source>
</reference>
<dbReference type="PANTHER" id="PTHR39586:SF1">
    <property type="entry name" value="CYTOPLASMIC PROTEIN"/>
    <property type="match status" value="1"/>
</dbReference>
<evidence type="ECO:0000313" key="4">
    <source>
        <dbReference type="EMBL" id="QSX16120.1"/>
    </source>
</evidence>
<reference evidence="5" key="4">
    <citation type="submission" date="2023-04" db="EMBL/GenBank/DDBJ databases">
        <title>Molecular characterization of the Integrative and Conjugative elements harboring multidrug-resistance gene from Glaesserella (Haemophilus) parasuis.</title>
        <authorList>
            <person name="Che Y."/>
            <person name="Zhou L."/>
        </authorList>
    </citation>
    <scope>NUCLEOTIDE SEQUENCE</scope>
    <source>
        <strain evidence="5">Z44</strain>
    </source>
</reference>
<dbReference type="EMBL" id="CP071491">
    <property type="protein sequence ID" value="QSX16120.1"/>
    <property type="molecule type" value="Genomic_DNA"/>
</dbReference>
<gene>
    <name evidence="3" type="ORF">FLK62_06175</name>
    <name evidence="4" type="ORF">J1G54_06880</name>
    <name evidence="2" type="ORF">N5925_02405</name>
    <name evidence="5" type="ORF">QBL01_05565</name>
</gene>
<dbReference type="InterPro" id="IPR007384">
    <property type="entry name" value="UCP006257"/>
</dbReference>
<evidence type="ECO:0000313" key="7">
    <source>
        <dbReference type="Proteomes" id="UP001148834"/>
    </source>
</evidence>
<dbReference type="KEGG" id="hpak:JT17_11450"/>
<dbReference type="GeneID" id="66619290"/>
<dbReference type="Pfam" id="PF04287">
    <property type="entry name" value="DUF446"/>
    <property type="match status" value="1"/>
</dbReference>
<dbReference type="Gene3D" id="1.20.1440.40">
    <property type="entry name" value="YqcC-like"/>
    <property type="match status" value="1"/>
</dbReference>
<sequence length="104" mass="11839">MKTQVKQHLTDLEIALRVHNLWEATPPSAEALANDEPFCVSTLSATQWLQWIFLPRMHALLEANAELPRNFAISPYLEEALKDLDYLQALNAPLVKLETLLKSE</sequence>
<dbReference type="OMA" id="LQWIFIP"/>
<dbReference type="EMBL" id="CP121769">
    <property type="protein sequence ID" value="WGE11035.1"/>
    <property type="molecule type" value="Genomic_DNA"/>
</dbReference>
<dbReference type="RefSeq" id="WP_005710664.1">
    <property type="nucleotide sequence ID" value="NZ_CBCRUP010000005.1"/>
</dbReference>
<evidence type="ECO:0000259" key="1">
    <source>
        <dbReference type="Pfam" id="PF04287"/>
    </source>
</evidence>
<dbReference type="Proteomes" id="UP000509790">
    <property type="component" value="Chromosome"/>
</dbReference>
<name>A0A084EAE5_GLAPU</name>